<keyword evidence="1" id="KW-0479">Metal-binding</keyword>
<dbReference type="GO" id="GO:0046872">
    <property type="term" value="F:metal ion binding"/>
    <property type="evidence" value="ECO:0007669"/>
    <property type="project" value="UniProtKB-KW"/>
</dbReference>
<dbReference type="OrthoDB" id="9762324at2"/>
<dbReference type="Pfam" id="PF00884">
    <property type="entry name" value="Sulfatase"/>
    <property type="match status" value="1"/>
</dbReference>
<dbReference type="Proteomes" id="UP000310636">
    <property type="component" value="Unassembled WGS sequence"/>
</dbReference>
<evidence type="ECO:0000259" key="3">
    <source>
        <dbReference type="Pfam" id="PF00884"/>
    </source>
</evidence>
<dbReference type="InterPro" id="IPR000917">
    <property type="entry name" value="Sulfatase_N"/>
</dbReference>
<dbReference type="Gene3D" id="3.40.720.10">
    <property type="entry name" value="Alkaline Phosphatase, subunit A"/>
    <property type="match status" value="1"/>
</dbReference>
<dbReference type="EMBL" id="SSOB01000046">
    <property type="protein sequence ID" value="THF74009.1"/>
    <property type="molecule type" value="Genomic_DNA"/>
</dbReference>
<comment type="caution">
    <text evidence="4">The sequence shown here is derived from an EMBL/GenBank/DDBJ whole genome shotgun (WGS) entry which is preliminary data.</text>
</comment>
<dbReference type="InterPro" id="IPR017850">
    <property type="entry name" value="Alkaline_phosphatase_core_sf"/>
</dbReference>
<proteinExistence type="predicted"/>
<feature type="domain" description="Sulfatase N-terminal" evidence="3">
    <location>
        <begin position="2"/>
        <end position="96"/>
    </location>
</feature>
<dbReference type="PANTHER" id="PTHR45953">
    <property type="entry name" value="IDURONATE 2-SULFATASE"/>
    <property type="match status" value="1"/>
</dbReference>
<dbReference type="GO" id="GO:0005737">
    <property type="term" value="C:cytoplasm"/>
    <property type="evidence" value="ECO:0007669"/>
    <property type="project" value="TreeGrafter"/>
</dbReference>
<gene>
    <name evidence="4" type="ORF">E6C55_26900</name>
</gene>
<reference evidence="4 5" key="1">
    <citation type="submission" date="2019-04" db="EMBL/GenBank/DDBJ databases">
        <title>Cohnella sp. nov. isolated from preserved vegetables.</title>
        <authorList>
            <person name="Lin S.-Y."/>
            <person name="Hung M.-H."/>
            <person name="Young C.-C."/>
        </authorList>
    </citation>
    <scope>NUCLEOTIDE SEQUENCE [LARGE SCALE GENOMIC DNA]</scope>
    <source>
        <strain evidence="4 5">CC-MHH1044</strain>
    </source>
</reference>
<keyword evidence="5" id="KW-1185">Reference proteome</keyword>
<dbReference type="AlphaFoldDB" id="A0A4S4BHT8"/>
<dbReference type="SUPFAM" id="SSF53649">
    <property type="entry name" value="Alkaline phosphatase-like"/>
    <property type="match status" value="1"/>
</dbReference>
<evidence type="ECO:0000313" key="5">
    <source>
        <dbReference type="Proteomes" id="UP000310636"/>
    </source>
</evidence>
<dbReference type="RefSeq" id="WP_136372932.1">
    <property type="nucleotide sequence ID" value="NZ_SSOB01000046.1"/>
</dbReference>
<keyword evidence="2" id="KW-0378">Hydrolase</keyword>
<protein>
    <submittedName>
        <fullName evidence="4">DUF229 domain-containing protein</fullName>
    </submittedName>
</protein>
<sequence length="217" mass="25026">MRRAYKAMIAIIDEQVGRILATLEDKGILDDTVILFTSDHGEMMGDHGRVQKQSPFQASVVVPAAIRHPDYLRGERNASPVELTDLTATILDIAGIDPQQALGKSWPAFHDRVPCRSLLPIIAGEAERIRDYAFSECSGQWQMIQSDRWKYVRWLQYDDPDRVPEQLYDRQDDPHELRNVIGLPEYREAADWCRRRREHVLDRTPPAQLRWAPIIGE</sequence>
<organism evidence="4 5">
    <name type="scientific">Cohnella fermenti</name>
    <dbReference type="NCBI Taxonomy" id="2565925"/>
    <lineage>
        <taxon>Bacteria</taxon>
        <taxon>Bacillati</taxon>
        <taxon>Bacillota</taxon>
        <taxon>Bacilli</taxon>
        <taxon>Bacillales</taxon>
        <taxon>Paenibacillaceae</taxon>
        <taxon>Cohnella</taxon>
    </lineage>
</organism>
<dbReference type="PANTHER" id="PTHR45953:SF1">
    <property type="entry name" value="IDURONATE 2-SULFATASE"/>
    <property type="match status" value="1"/>
</dbReference>
<evidence type="ECO:0000256" key="1">
    <source>
        <dbReference type="ARBA" id="ARBA00022723"/>
    </source>
</evidence>
<dbReference type="GO" id="GO:0008484">
    <property type="term" value="F:sulfuric ester hydrolase activity"/>
    <property type="evidence" value="ECO:0007669"/>
    <property type="project" value="TreeGrafter"/>
</dbReference>
<name>A0A4S4BHT8_9BACL</name>
<evidence type="ECO:0000256" key="2">
    <source>
        <dbReference type="ARBA" id="ARBA00022801"/>
    </source>
</evidence>
<accession>A0A4S4BHT8</accession>
<evidence type="ECO:0000313" key="4">
    <source>
        <dbReference type="EMBL" id="THF74009.1"/>
    </source>
</evidence>